<dbReference type="InterPro" id="IPR050807">
    <property type="entry name" value="TransReg_Diox_bact_type"/>
</dbReference>
<name>A0A839ZHI9_9HYPH</name>
<dbReference type="GO" id="GO:0003677">
    <property type="term" value="F:DNA binding"/>
    <property type="evidence" value="ECO:0007669"/>
    <property type="project" value="UniProtKB-KW"/>
</dbReference>
<dbReference type="SUPFAM" id="SSF47413">
    <property type="entry name" value="lambda repressor-like DNA-binding domains"/>
    <property type="match status" value="1"/>
</dbReference>
<dbReference type="Gene3D" id="1.10.260.40">
    <property type="entry name" value="lambda repressor-like DNA-binding domains"/>
    <property type="match status" value="1"/>
</dbReference>
<evidence type="ECO:0000256" key="1">
    <source>
        <dbReference type="ARBA" id="ARBA00023125"/>
    </source>
</evidence>
<dbReference type="InterPro" id="IPR010982">
    <property type="entry name" value="Lambda_DNA-bd_dom_sf"/>
</dbReference>
<dbReference type="GO" id="GO:0005829">
    <property type="term" value="C:cytosol"/>
    <property type="evidence" value="ECO:0007669"/>
    <property type="project" value="TreeGrafter"/>
</dbReference>
<dbReference type="RefSeq" id="WP_183192214.1">
    <property type="nucleotide sequence ID" value="NZ_JACICD010000021.1"/>
</dbReference>
<dbReference type="SMART" id="SM00530">
    <property type="entry name" value="HTH_XRE"/>
    <property type="match status" value="1"/>
</dbReference>
<evidence type="ECO:0000259" key="2">
    <source>
        <dbReference type="PROSITE" id="PS50943"/>
    </source>
</evidence>
<comment type="caution">
    <text evidence="3">The sequence shown here is derived from an EMBL/GenBank/DDBJ whole genome shotgun (WGS) entry which is preliminary data.</text>
</comment>
<dbReference type="PANTHER" id="PTHR46797:SF1">
    <property type="entry name" value="METHYLPHOSPHONATE SYNTHASE"/>
    <property type="match status" value="1"/>
</dbReference>
<organism evidence="3 4">
    <name type="scientific">Ancylobacter tetraedralis</name>
    <dbReference type="NCBI Taxonomy" id="217068"/>
    <lineage>
        <taxon>Bacteria</taxon>
        <taxon>Pseudomonadati</taxon>
        <taxon>Pseudomonadota</taxon>
        <taxon>Alphaproteobacteria</taxon>
        <taxon>Hyphomicrobiales</taxon>
        <taxon>Xanthobacteraceae</taxon>
        <taxon>Ancylobacter</taxon>
    </lineage>
</organism>
<sequence length="91" mass="10249">MDMRKLVGRNLARLRQAQRLTQEELAMRSGFSQQYLSDVERGLKNPTIITLYEIALALSVSHVALVEPDGMVNEMAPQPKRRRAAGASRIK</sequence>
<dbReference type="GO" id="GO:0003700">
    <property type="term" value="F:DNA-binding transcription factor activity"/>
    <property type="evidence" value="ECO:0007669"/>
    <property type="project" value="TreeGrafter"/>
</dbReference>
<dbReference type="Proteomes" id="UP000533469">
    <property type="component" value="Unassembled WGS sequence"/>
</dbReference>
<evidence type="ECO:0000313" key="4">
    <source>
        <dbReference type="Proteomes" id="UP000533469"/>
    </source>
</evidence>
<reference evidence="3 4" key="1">
    <citation type="submission" date="2020-08" db="EMBL/GenBank/DDBJ databases">
        <title>Genomic Encyclopedia of Type Strains, Phase IV (KMG-IV): sequencing the most valuable type-strain genomes for metagenomic binning, comparative biology and taxonomic classification.</title>
        <authorList>
            <person name="Goeker M."/>
        </authorList>
    </citation>
    <scope>NUCLEOTIDE SEQUENCE [LARGE SCALE GENOMIC DNA]</scope>
    <source>
        <strain evidence="3 4">DSM 5895</strain>
    </source>
</reference>
<gene>
    <name evidence="3" type="ORF">FHS55_004687</name>
</gene>
<feature type="domain" description="HTH cro/C1-type" evidence="2">
    <location>
        <begin position="11"/>
        <end position="65"/>
    </location>
</feature>
<evidence type="ECO:0000313" key="3">
    <source>
        <dbReference type="EMBL" id="MBB3774037.1"/>
    </source>
</evidence>
<dbReference type="Pfam" id="PF01381">
    <property type="entry name" value="HTH_3"/>
    <property type="match status" value="1"/>
</dbReference>
<protein>
    <submittedName>
        <fullName evidence="3">Transcriptional regulator with XRE-family HTH domain</fullName>
    </submittedName>
</protein>
<accession>A0A839ZHI9</accession>
<dbReference type="CDD" id="cd00093">
    <property type="entry name" value="HTH_XRE"/>
    <property type="match status" value="1"/>
</dbReference>
<keyword evidence="4" id="KW-1185">Reference proteome</keyword>
<dbReference type="PROSITE" id="PS50943">
    <property type="entry name" value="HTH_CROC1"/>
    <property type="match status" value="1"/>
</dbReference>
<dbReference type="InterPro" id="IPR001387">
    <property type="entry name" value="Cro/C1-type_HTH"/>
</dbReference>
<dbReference type="PANTHER" id="PTHR46797">
    <property type="entry name" value="HTH-TYPE TRANSCRIPTIONAL REGULATOR"/>
    <property type="match status" value="1"/>
</dbReference>
<dbReference type="EMBL" id="JACICD010000021">
    <property type="protein sequence ID" value="MBB3774037.1"/>
    <property type="molecule type" value="Genomic_DNA"/>
</dbReference>
<keyword evidence="1" id="KW-0238">DNA-binding</keyword>
<proteinExistence type="predicted"/>
<dbReference type="AlphaFoldDB" id="A0A839ZHI9"/>